<accession>X0S2P0</accession>
<dbReference type="AlphaFoldDB" id="X0S2P0"/>
<dbReference type="Gene3D" id="3.40.50.300">
    <property type="entry name" value="P-loop containing nucleotide triphosphate hydrolases"/>
    <property type="match status" value="1"/>
</dbReference>
<comment type="caution">
    <text evidence="1">The sequence shown here is derived from an EMBL/GenBank/DDBJ whole genome shotgun (WGS) entry which is preliminary data.</text>
</comment>
<name>X0S2P0_9ZZZZ</name>
<feature type="non-terminal residue" evidence="1">
    <location>
        <position position="102"/>
    </location>
</feature>
<protein>
    <recommendedName>
        <fullName evidence="2">RecA family profile 1 domain-containing protein</fullName>
    </recommendedName>
</protein>
<organism evidence="1">
    <name type="scientific">marine sediment metagenome</name>
    <dbReference type="NCBI Taxonomy" id="412755"/>
    <lineage>
        <taxon>unclassified sequences</taxon>
        <taxon>metagenomes</taxon>
        <taxon>ecological metagenomes</taxon>
    </lineage>
</organism>
<gene>
    <name evidence="1" type="ORF">S01H1_07524</name>
</gene>
<reference evidence="1" key="1">
    <citation type="journal article" date="2014" name="Front. Microbiol.">
        <title>High frequency of phylogenetically diverse reductive dehalogenase-homologous genes in deep subseafloor sedimentary metagenomes.</title>
        <authorList>
            <person name="Kawai M."/>
            <person name="Futagami T."/>
            <person name="Toyoda A."/>
            <person name="Takaki Y."/>
            <person name="Nishi S."/>
            <person name="Hori S."/>
            <person name="Arai W."/>
            <person name="Tsubouchi T."/>
            <person name="Morono Y."/>
            <person name="Uchiyama I."/>
            <person name="Ito T."/>
            <person name="Fujiyama A."/>
            <person name="Inagaki F."/>
            <person name="Takami H."/>
        </authorList>
    </citation>
    <scope>NUCLEOTIDE SEQUENCE</scope>
    <source>
        <strain evidence="1">Expedition CK06-06</strain>
    </source>
</reference>
<proteinExistence type="predicted"/>
<dbReference type="InterPro" id="IPR027417">
    <property type="entry name" value="P-loop_NTPase"/>
</dbReference>
<dbReference type="EMBL" id="BARS01003874">
    <property type="protein sequence ID" value="GAF69471.1"/>
    <property type="molecule type" value="Genomic_DNA"/>
</dbReference>
<evidence type="ECO:0000313" key="1">
    <source>
        <dbReference type="EMBL" id="GAF69471.1"/>
    </source>
</evidence>
<dbReference type="SUPFAM" id="SSF52540">
    <property type="entry name" value="P-loop containing nucleoside triphosphate hydrolases"/>
    <property type="match status" value="1"/>
</dbReference>
<sequence>MTQTKDTTNIEDTIKELKKEFPSLKTVVDELGSDVKHVYPFGCPAIDIPYGGGIYSGKVYQNAGWESVGKSTLGLEMARAFCNYWKARKENNYVVVWMEAES</sequence>
<evidence type="ECO:0008006" key="2">
    <source>
        <dbReference type="Google" id="ProtNLM"/>
    </source>
</evidence>